<comment type="similarity">
    <text evidence="1">Belongs to the histone deacetylase family.</text>
</comment>
<accession>F0EZ90</accession>
<keyword evidence="3" id="KW-0378">Hydrolase</keyword>
<dbReference type="PRINTS" id="PR01270">
    <property type="entry name" value="HDASUPER"/>
</dbReference>
<dbReference type="InterPro" id="IPR023696">
    <property type="entry name" value="Ureohydrolase_dom_sf"/>
</dbReference>
<evidence type="ECO:0000313" key="3">
    <source>
        <dbReference type="EMBL" id="EGC17415.1"/>
    </source>
</evidence>
<organism evidence="3 4">
    <name type="scientific">Kingella denitrificans ATCC 33394</name>
    <dbReference type="NCBI Taxonomy" id="888741"/>
    <lineage>
        <taxon>Bacteria</taxon>
        <taxon>Pseudomonadati</taxon>
        <taxon>Pseudomonadota</taxon>
        <taxon>Betaproteobacteria</taxon>
        <taxon>Neisseriales</taxon>
        <taxon>Neisseriaceae</taxon>
        <taxon>Kingella</taxon>
    </lineage>
</organism>
<proteinExistence type="inferred from homology"/>
<dbReference type="SUPFAM" id="SSF52768">
    <property type="entry name" value="Arginase/deacetylase"/>
    <property type="match status" value="1"/>
</dbReference>
<dbReference type="InterPro" id="IPR023801">
    <property type="entry name" value="His_deacetylse_dom"/>
</dbReference>
<sequence>MIFHEAAQYAHVQAAFPETRPMYRKPPIILAQLLQQYRYWRGKILRLLDIKGRTAWLYSPDCQTHFAGSLHPESPERTEAIEQALRRSGLWLLLQKIEAPDVTEVQLARVHTRRYLNDLESRLPAQGQVQINDDTFLSRHTLQAARKAAGAAVKAVDMVMRKQAKNAFCAVRPPGHHAHADKASGFCFINNVAVAAMHLIAEYRLERVAILDFDVHHGDGTQDIFADDPRVMLLSSFEYPLYPFAEGELPAAAGRNPHIVNTPLKAGDGSQAFRDAVRNRWLPALEAFRPQFILLSAGFDAHKDDELAHLRLTEDDFEWLTKKIMLLANRYAKGRIVSVLEGGYHLPSLAASAKAHIGCLVKASPFF</sequence>
<evidence type="ECO:0000256" key="1">
    <source>
        <dbReference type="ARBA" id="ARBA00005947"/>
    </source>
</evidence>
<evidence type="ECO:0000313" key="4">
    <source>
        <dbReference type="Proteomes" id="UP000004088"/>
    </source>
</evidence>
<gene>
    <name evidence="3" type="ORF">HMPREF9098_1174</name>
</gene>
<name>F0EZ90_9NEIS</name>
<dbReference type="CDD" id="cd11599">
    <property type="entry name" value="HDAC_classII_2"/>
    <property type="match status" value="1"/>
</dbReference>
<dbReference type="Gene3D" id="3.40.800.20">
    <property type="entry name" value="Histone deacetylase domain"/>
    <property type="match status" value="1"/>
</dbReference>
<dbReference type="EMBL" id="AEWV01000019">
    <property type="protein sequence ID" value="EGC17415.1"/>
    <property type="molecule type" value="Genomic_DNA"/>
</dbReference>
<dbReference type="RefSeq" id="WP_003782660.1">
    <property type="nucleotide sequence ID" value="NZ_GL870929.1"/>
</dbReference>
<dbReference type="Proteomes" id="UP000004088">
    <property type="component" value="Unassembled WGS sequence"/>
</dbReference>
<dbReference type="InterPro" id="IPR037138">
    <property type="entry name" value="His_deacetylse_dom_sf"/>
</dbReference>
<evidence type="ECO:0000259" key="2">
    <source>
        <dbReference type="Pfam" id="PF00850"/>
    </source>
</evidence>
<dbReference type="InterPro" id="IPR000286">
    <property type="entry name" value="HDACs"/>
</dbReference>
<dbReference type="STRING" id="888741.HMPREF9098_1174"/>
<dbReference type="GO" id="GO:0141221">
    <property type="term" value="F:histone deacetylase activity, hydrolytic mechanism"/>
    <property type="evidence" value="ECO:0007669"/>
    <property type="project" value="UniProtKB-EC"/>
</dbReference>
<feature type="domain" description="Histone deacetylase" evidence="2">
    <location>
        <begin position="71"/>
        <end position="357"/>
    </location>
</feature>
<dbReference type="GO" id="GO:0040029">
    <property type="term" value="P:epigenetic regulation of gene expression"/>
    <property type="evidence" value="ECO:0007669"/>
    <property type="project" value="TreeGrafter"/>
</dbReference>
<dbReference type="PANTHER" id="PTHR10625:SF10">
    <property type="entry name" value="HISTONE DEACETYLASE HDAC1"/>
    <property type="match status" value="1"/>
</dbReference>
<protein>
    <submittedName>
        <fullName evidence="3">Histone deacetylase family</fullName>
        <ecNumber evidence="3">3.5.1.98</ecNumber>
    </submittedName>
</protein>
<dbReference type="HOGENOM" id="CLU_007727_8_1_4"/>
<keyword evidence="4" id="KW-1185">Reference proteome</keyword>
<dbReference type="AlphaFoldDB" id="F0EZ90"/>
<dbReference type="PANTHER" id="PTHR10625">
    <property type="entry name" value="HISTONE DEACETYLASE HDAC1-RELATED"/>
    <property type="match status" value="1"/>
</dbReference>
<reference evidence="3 4" key="1">
    <citation type="submission" date="2011-01" db="EMBL/GenBank/DDBJ databases">
        <authorList>
            <person name="Muzny D."/>
            <person name="Qin X."/>
            <person name="Deng J."/>
            <person name="Jiang H."/>
            <person name="Liu Y."/>
            <person name="Qu J."/>
            <person name="Song X.-Z."/>
            <person name="Zhang L."/>
            <person name="Thornton R."/>
            <person name="Coyle M."/>
            <person name="Francisco L."/>
            <person name="Jackson L."/>
            <person name="Javaid M."/>
            <person name="Korchina V."/>
            <person name="Kovar C."/>
            <person name="Mata R."/>
            <person name="Mathew T."/>
            <person name="Ngo R."/>
            <person name="Nguyen L."/>
            <person name="Nguyen N."/>
            <person name="Okwuonu G."/>
            <person name="Ongeri F."/>
            <person name="Pham C."/>
            <person name="Simmons D."/>
            <person name="Wilczek-Boney K."/>
            <person name="Hale W."/>
            <person name="Jakkamsetti A."/>
            <person name="Pham P."/>
            <person name="Ruth R."/>
            <person name="San Lucas F."/>
            <person name="Warren J."/>
            <person name="Zhang J."/>
            <person name="Zhao Z."/>
            <person name="Zhou C."/>
            <person name="Zhu D."/>
            <person name="Lee S."/>
            <person name="Bess C."/>
            <person name="Blankenburg K."/>
            <person name="Forbes L."/>
            <person name="Fu Q."/>
            <person name="Gubbala S."/>
            <person name="Hirani K."/>
            <person name="Jayaseelan J.C."/>
            <person name="Lara F."/>
            <person name="Munidasa M."/>
            <person name="Palculict T."/>
            <person name="Patil S."/>
            <person name="Pu L.-L."/>
            <person name="Saada N."/>
            <person name="Tang L."/>
            <person name="Weissenberger G."/>
            <person name="Zhu Y."/>
            <person name="Hemphill L."/>
            <person name="Shang Y."/>
            <person name="Youmans B."/>
            <person name="Ayvaz T."/>
            <person name="Ross M."/>
            <person name="Santibanez J."/>
            <person name="Aqrawi P."/>
            <person name="Gross S."/>
            <person name="Joshi V."/>
            <person name="Fowler G."/>
            <person name="Nazareth L."/>
            <person name="Reid J."/>
            <person name="Worley K."/>
            <person name="Petrosino J."/>
            <person name="Highlander S."/>
            <person name="Gibbs R."/>
        </authorList>
    </citation>
    <scope>NUCLEOTIDE SEQUENCE [LARGE SCALE GENOMIC DNA]</scope>
    <source>
        <strain evidence="3 4">ATCC 33394</strain>
    </source>
</reference>
<dbReference type="EC" id="3.5.1.98" evidence="3"/>
<comment type="caution">
    <text evidence="3">The sequence shown here is derived from an EMBL/GenBank/DDBJ whole genome shotgun (WGS) entry which is preliminary data.</text>
</comment>
<dbReference type="Pfam" id="PF00850">
    <property type="entry name" value="Hist_deacetyl"/>
    <property type="match status" value="1"/>
</dbReference>